<keyword evidence="3" id="KW-1185">Reference proteome</keyword>
<comment type="caution">
    <text evidence="2">The sequence shown here is derived from an EMBL/GenBank/DDBJ whole genome shotgun (WGS) entry which is preliminary data.</text>
</comment>
<evidence type="ECO:0000313" key="2">
    <source>
        <dbReference type="EMBL" id="MUN40460.1"/>
    </source>
</evidence>
<dbReference type="InterPro" id="IPR043917">
    <property type="entry name" value="DUF5753"/>
</dbReference>
<evidence type="ECO:0000259" key="1">
    <source>
        <dbReference type="PROSITE" id="PS50943"/>
    </source>
</evidence>
<reference evidence="2 3" key="1">
    <citation type="submission" date="2019-11" db="EMBL/GenBank/DDBJ databases">
        <authorList>
            <person name="Cao P."/>
        </authorList>
    </citation>
    <scope>NUCLEOTIDE SEQUENCE [LARGE SCALE GENOMIC DNA]</scope>
    <source>
        <strain evidence="2 3">NEAU-AAG5</strain>
    </source>
</reference>
<evidence type="ECO:0000313" key="3">
    <source>
        <dbReference type="Proteomes" id="UP000432015"/>
    </source>
</evidence>
<dbReference type="EMBL" id="WOFH01000011">
    <property type="protein sequence ID" value="MUN40460.1"/>
    <property type="molecule type" value="Genomic_DNA"/>
</dbReference>
<dbReference type="PROSITE" id="PS50943">
    <property type="entry name" value="HTH_CROC1"/>
    <property type="match status" value="1"/>
</dbReference>
<dbReference type="Gene3D" id="1.10.260.40">
    <property type="entry name" value="lambda repressor-like DNA-binding domains"/>
    <property type="match status" value="1"/>
</dbReference>
<proteinExistence type="predicted"/>
<organism evidence="2 3">
    <name type="scientific">Actinomadura litoris</name>
    <dbReference type="NCBI Taxonomy" id="2678616"/>
    <lineage>
        <taxon>Bacteria</taxon>
        <taxon>Bacillati</taxon>
        <taxon>Actinomycetota</taxon>
        <taxon>Actinomycetes</taxon>
        <taxon>Streptosporangiales</taxon>
        <taxon>Thermomonosporaceae</taxon>
        <taxon>Actinomadura</taxon>
    </lineage>
</organism>
<dbReference type="GO" id="GO:0003677">
    <property type="term" value="F:DNA binding"/>
    <property type="evidence" value="ECO:0007669"/>
    <property type="project" value="InterPro"/>
</dbReference>
<dbReference type="InterPro" id="IPR001387">
    <property type="entry name" value="Cro/C1-type_HTH"/>
</dbReference>
<accession>A0A7K1L7Q0</accession>
<dbReference type="InterPro" id="IPR010982">
    <property type="entry name" value="Lambda_DNA-bd_dom_sf"/>
</dbReference>
<gene>
    <name evidence="2" type="ORF">GNZ18_28240</name>
</gene>
<dbReference type="AlphaFoldDB" id="A0A7K1L7Q0"/>
<dbReference type="Proteomes" id="UP000432015">
    <property type="component" value="Unassembled WGS sequence"/>
</dbReference>
<dbReference type="SUPFAM" id="SSF47413">
    <property type="entry name" value="lambda repressor-like DNA-binding domains"/>
    <property type="match status" value="1"/>
</dbReference>
<dbReference type="Pfam" id="PF13560">
    <property type="entry name" value="HTH_31"/>
    <property type="match status" value="1"/>
</dbReference>
<dbReference type="RefSeq" id="WP_156219590.1">
    <property type="nucleotide sequence ID" value="NZ_WOFH01000011.1"/>
</dbReference>
<protein>
    <submittedName>
        <fullName evidence="2">Helix-turn-helix domain-containing protein</fullName>
    </submittedName>
</protein>
<feature type="domain" description="HTH cro/C1-type" evidence="1">
    <location>
        <begin position="24"/>
        <end position="74"/>
    </location>
</feature>
<dbReference type="SMART" id="SM00530">
    <property type="entry name" value="HTH_XRE"/>
    <property type="match status" value="1"/>
</dbReference>
<dbReference type="Pfam" id="PF19054">
    <property type="entry name" value="DUF5753"/>
    <property type="match status" value="1"/>
</dbReference>
<dbReference type="CDD" id="cd00093">
    <property type="entry name" value="HTH_XRE"/>
    <property type="match status" value="1"/>
</dbReference>
<name>A0A7K1L7Q0_9ACTN</name>
<sequence length="272" mass="30446">MPAQSEPYEAPAIVTFAKELEWRRTQAGLSKKELAEKLGFADSYVGQVELRKNLPSEEFAAALDTFFKLDGLFIRLLDRINDTRHLAILPPGFTEYLGYERKASHLRVFSTNLVSGLFQTEAYSNTVISAIMGSESARLVAERMERKAIFEREDAPHTFLVLDENVIHRNVGGADIMREQLGYLFEVARRPQTQLQVVPYKSGYHAGLAGSFALLSFEDGPDVAYTESSGEGILLKQRDRIALQAVTWDLVQGHTLSAEESLAMIQDAMEKL</sequence>